<dbReference type="AlphaFoldDB" id="A0A3M0J954"/>
<dbReference type="Proteomes" id="UP000269221">
    <property type="component" value="Unassembled WGS sequence"/>
</dbReference>
<proteinExistence type="predicted"/>
<organism evidence="1 2">
    <name type="scientific">Hirundo rustica rustica</name>
    <dbReference type="NCBI Taxonomy" id="333673"/>
    <lineage>
        <taxon>Eukaryota</taxon>
        <taxon>Metazoa</taxon>
        <taxon>Chordata</taxon>
        <taxon>Craniata</taxon>
        <taxon>Vertebrata</taxon>
        <taxon>Euteleostomi</taxon>
        <taxon>Archelosauria</taxon>
        <taxon>Archosauria</taxon>
        <taxon>Dinosauria</taxon>
        <taxon>Saurischia</taxon>
        <taxon>Theropoda</taxon>
        <taxon>Coelurosauria</taxon>
        <taxon>Aves</taxon>
        <taxon>Neognathae</taxon>
        <taxon>Neoaves</taxon>
        <taxon>Telluraves</taxon>
        <taxon>Australaves</taxon>
        <taxon>Passeriformes</taxon>
        <taxon>Sylvioidea</taxon>
        <taxon>Hirundinidae</taxon>
        <taxon>Hirundo</taxon>
    </lineage>
</organism>
<comment type="caution">
    <text evidence="1">The sequence shown here is derived from an EMBL/GenBank/DDBJ whole genome shotgun (WGS) entry which is preliminary data.</text>
</comment>
<evidence type="ECO:0000313" key="2">
    <source>
        <dbReference type="Proteomes" id="UP000269221"/>
    </source>
</evidence>
<dbReference type="STRING" id="333673.A0A3M0J954"/>
<keyword evidence="2" id="KW-1185">Reference proteome</keyword>
<dbReference type="GO" id="GO:0007508">
    <property type="term" value="P:larval heart development"/>
    <property type="evidence" value="ECO:0007669"/>
    <property type="project" value="TreeGrafter"/>
</dbReference>
<evidence type="ECO:0000313" key="1">
    <source>
        <dbReference type="EMBL" id="RMB97731.1"/>
    </source>
</evidence>
<evidence type="ECO:0008006" key="3">
    <source>
        <dbReference type="Google" id="ProtNLM"/>
    </source>
</evidence>
<sequence length="162" mass="17918">MACPQDKCPPDLVDGVREQNGPPVIQEEAVRELLSCLDVQKSMGPDGIHPKVMRELADEPAKLLSIIYQQSWLTGEVPGDRKLANVTPFTRRVGRRILILKYFFDTPEAISVMATINSISAAPATGLCLTAANVACVDLILLDLVLRQWECLYPMGKVIYDH</sequence>
<name>A0A3M0J954_HIRRU</name>
<accession>A0A3M0J954</accession>
<dbReference type="EMBL" id="QRBI01000156">
    <property type="protein sequence ID" value="RMB97731.1"/>
    <property type="molecule type" value="Genomic_DNA"/>
</dbReference>
<dbReference type="GO" id="GO:0031012">
    <property type="term" value="C:extracellular matrix"/>
    <property type="evidence" value="ECO:0007669"/>
    <property type="project" value="TreeGrafter"/>
</dbReference>
<dbReference type="PANTHER" id="PTHR33395:SF22">
    <property type="entry name" value="REVERSE TRANSCRIPTASE DOMAIN-CONTAINING PROTEIN"/>
    <property type="match status" value="1"/>
</dbReference>
<gene>
    <name evidence="1" type="ORF">DUI87_25730</name>
</gene>
<dbReference type="GO" id="GO:0061343">
    <property type="term" value="P:cell adhesion involved in heart morphogenesis"/>
    <property type="evidence" value="ECO:0007669"/>
    <property type="project" value="TreeGrafter"/>
</dbReference>
<dbReference type="PANTHER" id="PTHR33395">
    <property type="entry name" value="TRANSCRIPTASE, PUTATIVE-RELATED-RELATED"/>
    <property type="match status" value="1"/>
</dbReference>
<reference evidence="1 2" key="1">
    <citation type="submission" date="2018-07" db="EMBL/GenBank/DDBJ databases">
        <title>A high quality draft genome assembly of the barn swallow (H. rustica rustica).</title>
        <authorList>
            <person name="Formenti G."/>
            <person name="Chiara M."/>
            <person name="Poveda L."/>
            <person name="Francoijs K.-J."/>
            <person name="Bonisoli-Alquati A."/>
            <person name="Canova L."/>
            <person name="Gianfranceschi L."/>
            <person name="Horner D.S."/>
            <person name="Saino N."/>
        </authorList>
    </citation>
    <scope>NUCLEOTIDE SEQUENCE [LARGE SCALE GENOMIC DNA]</scope>
    <source>
        <strain evidence="1">Chelidonia</strain>
        <tissue evidence="1">Blood</tissue>
    </source>
</reference>
<protein>
    <recommendedName>
        <fullName evidence="3">Reverse transcriptase domain-containing protein</fullName>
    </recommendedName>
</protein>
<dbReference type="OrthoDB" id="10067229at2759"/>